<feature type="compositionally biased region" description="Basic and acidic residues" evidence="1">
    <location>
        <begin position="503"/>
        <end position="517"/>
    </location>
</feature>
<dbReference type="SUPFAM" id="SSF49785">
    <property type="entry name" value="Galactose-binding domain-like"/>
    <property type="match status" value="1"/>
</dbReference>
<sequence length="949" mass="101075">MPLIAVALALLAFDSNLTTTWGSKGVPEDAAYPRPMLVRGDASWRSLNGLWQIDTTPASLADPPFGKELDSSILVPYPIESMLGGVHRMTDSGYAWYRLVLDLGSFGPAGCSVSDIVLLHFEASDYNTTVYLNGQHLGVHSGGYDPFFFDASAALFSRGVTGVRGQHELIVGICDTTAATQATGKQAAYAFDEPEGIFYTSTSGLWGTVWTECVPSAAHIADILTTTDPTSGVVHLEVEVSSGAALAAGLNTSLWLTVLPPGLTLEVSVTTSVPCTLGTTASCNSAVIVTKAVPANAAVVSVDIQVPEPLNLWSPTSPHLYGLALKLVQMHDHPQGPTEIDSAGSYFGLRAISMGHSTDGRAVPLLNGAPLFMIGTLDQGFWPESQYTAPTDEALRSDVQAHKTLGFNMIRKHIKMETRRWYWHCDQLGLLVWQDVPSKHDAAGLGSPVYEAWLDEMIRDVKARRSHPSIVLWVTYNEGWGQPAATPLAGNDQGGVTLGARPEPPHGSRYGEKRVVDTPDMPDTPDGADSVRMHADAGADAKAPRIRWPSFLSDEGTWSTKVVDESTVEHTIATLRALDPTRLINDASGGRGLDYWVGGMHANMTDVHHYSRPEFANDANISGADPNRALVLGEYGGIDYALSGHEWAVGKCQGYTTVKGKSELGELYANYSLGLQSMVADWGTYPALFAAVYTEISDVETECNGLLTYDRHLKVDADTIFHSNQALIKSATEDLASHLPGGLARYETIQEATAKARDEAKAKAKAQETEAAKAAEAEAKAKAAEEKHAAEKEAEEAAEAAQETYAFQSELSDEDAAAAKKGAEDEAKAKAAAEKLAKKAEEKAEEAAAAKAKAEQGAAKAKAEQGAANAKAELGVADMEAFEAIDAEADASPSPEADASPSPEADASPSPSPYVVDSPGADSKRLTVEYKARHPSEYKVSGTMQPMGM</sequence>
<dbReference type="InterPro" id="IPR006102">
    <property type="entry name" value="Ig-like_GH2"/>
</dbReference>
<dbReference type="AlphaFoldDB" id="A0A0M0JU07"/>
<feature type="compositionally biased region" description="Basic and acidic residues" evidence="1">
    <location>
        <begin position="760"/>
        <end position="792"/>
    </location>
</feature>
<dbReference type="InterPro" id="IPR017853">
    <property type="entry name" value="GH"/>
</dbReference>
<protein>
    <submittedName>
        <fullName evidence="4">Beta-galactosidase beta-glucuronidase</fullName>
    </submittedName>
</protein>
<accession>A0A0M0JU07</accession>
<evidence type="ECO:0000256" key="2">
    <source>
        <dbReference type="SAM" id="SignalP"/>
    </source>
</evidence>
<dbReference type="InterPro" id="IPR036156">
    <property type="entry name" value="Beta-gal/glucu_dom_sf"/>
</dbReference>
<feature type="compositionally biased region" description="Basic and acidic residues" evidence="1">
    <location>
        <begin position="839"/>
        <end position="854"/>
    </location>
</feature>
<feature type="compositionally biased region" description="Acidic residues" evidence="1">
    <location>
        <begin position="880"/>
        <end position="889"/>
    </location>
</feature>
<feature type="chain" id="PRO_5005602180" evidence="2">
    <location>
        <begin position="23"/>
        <end position="949"/>
    </location>
</feature>
<feature type="region of interest" description="Disordered" evidence="1">
    <location>
        <begin position="490"/>
        <end position="519"/>
    </location>
</feature>
<feature type="compositionally biased region" description="Low complexity" evidence="1">
    <location>
        <begin position="855"/>
        <end position="879"/>
    </location>
</feature>
<dbReference type="GO" id="GO:0005975">
    <property type="term" value="P:carbohydrate metabolic process"/>
    <property type="evidence" value="ECO:0007669"/>
    <property type="project" value="InterPro"/>
</dbReference>
<reference evidence="5" key="1">
    <citation type="journal article" date="2015" name="PLoS Genet.">
        <title>Genome Sequence and Transcriptome Analyses of Chrysochromulina tobin: Metabolic Tools for Enhanced Algal Fitness in the Prominent Order Prymnesiales (Haptophyceae).</title>
        <authorList>
            <person name="Hovde B.T."/>
            <person name="Deodato C.R."/>
            <person name="Hunsperger H.M."/>
            <person name="Ryken S.A."/>
            <person name="Yost W."/>
            <person name="Jha R.K."/>
            <person name="Patterson J."/>
            <person name="Monnat R.J. Jr."/>
            <person name="Barlow S.B."/>
            <person name="Starkenburg S.R."/>
            <person name="Cattolico R.A."/>
        </authorList>
    </citation>
    <scope>NUCLEOTIDE SEQUENCE</scope>
    <source>
        <strain evidence="5">CCMP291</strain>
    </source>
</reference>
<dbReference type="OrthoDB" id="408320at2759"/>
<name>A0A0M0JU07_9EUKA</name>
<dbReference type="InterPro" id="IPR051913">
    <property type="entry name" value="GH2_Domain-Containing"/>
</dbReference>
<dbReference type="GO" id="GO:0004553">
    <property type="term" value="F:hydrolase activity, hydrolyzing O-glycosyl compounds"/>
    <property type="evidence" value="ECO:0007669"/>
    <property type="project" value="InterPro"/>
</dbReference>
<dbReference type="SUPFAM" id="SSF51445">
    <property type="entry name" value="(Trans)glycosidases"/>
    <property type="match status" value="1"/>
</dbReference>
<dbReference type="PANTHER" id="PTHR42732">
    <property type="entry name" value="BETA-GALACTOSIDASE"/>
    <property type="match status" value="1"/>
</dbReference>
<comment type="caution">
    <text evidence="4">The sequence shown here is derived from an EMBL/GenBank/DDBJ whole genome shotgun (WGS) entry which is preliminary data.</text>
</comment>
<feature type="region of interest" description="Disordered" evidence="1">
    <location>
        <begin position="760"/>
        <end position="823"/>
    </location>
</feature>
<keyword evidence="5" id="KW-1185">Reference proteome</keyword>
<evidence type="ECO:0000256" key="1">
    <source>
        <dbReference type="SAM" id="MobiDB-lite"/>
    </source>
</evidence>
<feature type="compositionally biased region" description="Low complexity" evidence="1">
    <location>
        <begin position="890"/>
        <end position="919"/>
    </location>
</feature>
<feature type="signal peptide" evidence="2">
    <location>
        <begin position="1"/>
        <end position="22"/>
    </location>
</feature>
<dbReference type="Gene3D" id="3.20.20.80">
    <property type="entry name" value="Glycosidases"/>
    <property type="match status" value="1"/>
</dbReference>
<gene>
    <name evidence="4" type="ORF">Ctob_006328</name>
</gene>
<evidence type="ECO:0000259" key="3">
    <source>
        <dbReference type="Pfam" id="PF00703"/>
    </source>
</evidence>
<dbReference type="Proteomes" id="UP000037460">
    <property type="component" value="Unassembled WGS sequence"/>
</dbReference>
<dbReference type="Gene3D" id="2.60.120.260">
    <property type="entry name" value="Galactose-binding domain-like"/>
    <property type="match status" value="1"/>
</dbReference>
<feature type="domain" description="Glycoside hydrolase family 2 immunoglobulin-like beta-sandwich" evidence="3">
    <location>
        <begin position="219"/>
        <end position="350"/>
    </location>
</feature>
<keyword evidence="2" id="KW-0732">Signal</keyword>
<dbReference type="Pfam" id="PF00703">
    <property type="entry name" value="Glyco_hydro_2"/>
    <property type="match status" value="1"/>
</dbReference>
<organism evidence="4 5">
    <name type="scientific">Chrysochromulina tobinii</name>
    <dbReference type="NCBI Taxonomy" id="1460289"/>
    <lineage>
        <taxon>Eukaryota</taxon>
        <taxon>Haptista</taxon>
        <taxon>Haptophyta</taxon>
        <taxon>Prymnesiophyceae</taxon>
        <taxon>Prymnesiales</taxon>
        <taxon>Chrysochromulinaceae</taxon>
        <taxon>Chrysochromulina</taxon>
    </lineage>
</organism>
<feature type="compositionally biased region" description="Basic and acidic residues" evidence="1">
    <location>
        <begin position="922"/>
        <end position="937"/>
    </location>
</feature>
<dbReference type="InterPro" id="IPR008979">
    <property type="entry name" value="Galactose-bd-like_sf"/>
</dbReference>
<evidence type="ECO:0000313" key="5">
    <source>
        <dbReference type="Proteomes" id="UP000037460"/>
    </source>
</evidence>
<feature type="region of interest" description="Disordered" evidence="1">
    <location>
        <begin position="839"/>
        <end position="949"/>
    </location>
</feature>
<proteinExistence type="predicted"/>
<dbReference type="EMBL" id="JWZX01002306">
    <property type="protein sequence ID" value="KOO30034.1"/>
    <property type="molecule type" value="Genomic_DNA"/>
</dbReference>
<evidence type="ECO:0000313" key="4">
    <source>
        <dbReference type="EMBL" id="KOO30034.1"/>
    </source>
</evidence>
<dbReference type="SUPFAM" id="SSF49303">
    <property type="entry name" value="beta-Galactosidase/glucuronidase domain"/>
    <property type="match status" value="1"/>
</dbReference>
<dbReference type="PANTHER" id="PTHR42732:SF2">
    <property type="entry name" value="BETA-MANNOSIDASE"/>
    <property type="match status" value="1"/>
</dbReference>